<proteinExistence type="inferred from homology"/>
<dbReference type="InterPro" id="IPR000055">
    <property type="entry name" value="Restrct_endonuc_typeI_TRD"/>
</dbReference>
<dbReference type="SUPFAM" id="SSF116734">
    <property type="entry name" value="DNA methylase specificity domain"/>
    <property type="match status" value="2"/>
</dbReference>
<keyword evidence="5" id="KW-0540">Nuclease</keyword>
<keyword evidence="2" id="KW-0680">Restriction system</keyword>
<dbReference type="PANTHER" id="PTHR30408:SF12">
    <property type="entry name" value="TYPE I RESTRICTION ENZYME MJAVIII SPECIFICITY SUBUNIT"/>
    <property type="match status" value="1"/>
</dbReference>
<accession>A0ABY5LSS8</accession>
<evidence type="ECO:0000256" key="2">
    <source>
        <dbReference type="ARBA" id="ARBA00022747"/>
    </source>
</evidence>
<dbReference type="InterPro" id="IPR052021">
    <property type="entry name" value="Type-I_RS_S_subunit"/>
</dbReference>
<dbReference type="EMBL" id="CP099464">
    <property type="protein sequence ID" value="UUO13797.1"/>
    <property type="molecule type" value="Genomic_DNA"/>
</dbReference>
<keyword evidence="3" id="KW-0238">DNA-binding</keyword>
<dbReference type="Gene3D" id="1.10.287.1120">
    <property type="entry name" value="Bipartite methylase S protein"/>
    <property type="match status" value="1"/>
</dbReference>
<gene>
    <name evidence="5" type="ORF">NG743_17225</name>
</gene>
<keyword evidence="6" id="KW-1185">Reference proteome</keyword>
<keyword evidence="5" id="KW-0378">Hydrolase</keyword>
<organism evidence="5 6">
    <name type="scientific">Dolichospermum heterosporum TAC447</name>
    <dbReference type="NCBI Taxonomy" id="747523"/>
    <lineage>
        <taxon>Bacteria</taxon>
        <taxon>Bacillati</taxon>
        <taxon>Cyanobacteriota</taxon>
        <taxon>Cyanophyceae</taxon>
        <taxon>Nostocales</taxon>
        <taxon>Aphanizomenonaceae</taxon>
        <taxon>Dolichospermum</taxon>
        <taxon>Dolichospermum heterosporum</taxon>
    </lineage>
</organism>
<evidence type="ECO:0000313" key="6">
    <source>
        <dbReference type="Proteomes" id="UP001057561"/>
    </source>
</evidence>
<name>A0ABY5LSS8_9CYAN</name>
<dbReference type="Gene3D" id="3.90.220.20">
    <property type="entry name" value="DNA methylase specificity domains"/>
    <property type="match status" value="2"/>
</dbReference>
<evidence type="ECO:0000256" key="3">
    <source>
        <dbReference type="ARBA" id="ARBA00023125"/>
    </source>
</evidence>
<dbReference type="CDD" id="cd17261">
    <property type="entry name" value="RMtype1_S_EcoKI-TRD2-CR2_like"/>
    <property type="match status" value="1"/>
</dbReference>
<dbReference type="RefSeq" id="WP_257120543.1">
    <property type="nucleotide sequence ID" value="NZ_CP099464.1"/>
</dbReference>
<dbReference type="Proteomes" id="UP001057561">
    <property type="component" value="Chromosome"/>
</dbReference>
<dbReference type="CDD" id="cd17280">
    <property type="entry name" value="RMtype1_S_MspEN3ORF6650P_TRD2-CR2_like"/>
    <property type="match status" value="1"/>
</dbReference>
<dbReference type="GO" id="GO:0004519">
    <property type="term" value="F:endonuclease activity"/>
    <property type="evidence" value="ECO:0007669"/>
    <property type="project" value="UniProtKB-KW"/>
</dbReference>
<feature type="domain" description="Type I restriction modification DNA specificity" evidence="4">
    <location>
        <begin position="295"/>
        <end position="410"/>
    </location>
</feature>
<reference evidence="5" key="1">
    <citation type="submission" date="2022-06" db="EMBL/GenBank/DDBJ databases">
        <title>Nostosin G and Spiroidesin B from the Cyanobacterium Dolichospermum sp. NIES-1697.</title>
        <authorList>
            <person name="Phan C.-S."/>
            <person name="Mehjabin J.J."/>
            <person name="Anas A.R.J."/>
            <person name="Hayasaka M."/>
            <person name="Onoki R."/>
            <person name="Wang J."/>
            <person name="Umezawa T."/>
            <person name="Washio K."/>
            <person name="Morikawa M."/>
            <person name="Okino T."/>
        </authorList>
    </citation>
    <scope>NUCLEOTIDE SEQUENCE</scope>
    <source>
        <strain evidence="5">NIES-1697</strain>
    </source>
</reference>
<keyword evidence="5" id="KW-0255">Endonuclease</keyword>
<dbReference type="InterPro" id="IPR044946">
    <property type="entry name" value="Restrct_endonuc_typeI_TRD_sf"/>
</dbReference>
<feature type="domain" description="Type I restriction modification DNA specificity" evidence="4">
    <location>
        <begin position="16"/>
        <end position="182"/>
    </location>
</feature>
<dbReference type="Pfam" id="PF01420">
    <property type="entry name" value="Methylase_S"/>
    <property type="match status" value="2"/>
</dbReference>
<protein>
    <submittedName>
        <fullName evidence="5">Restriction endonuclease subunit S</fullName>
        <ecNumber evidence="5">3.1.21.-</ecNumber>
    </submittedName>
</protein>
<evidence type="ECO:0000259" key="4">
    <source>
        <dbReference type="Pfam" id="PF01420"/>
    </source>
</evidence>
<comment type="similarity">
    <text evidence="1">Belongs to the type-I restriction system S methylase family.</text>
</comment>
<dbReference type="EC" id="3.1.21.-" evidence="5"/>
<sequence length="441" mass="48786">MNATQLRSVDYWGDIPENWQFIPIKYGFNLIGSGTTPPTGQEEYFGGSVPWVTTSELRENFITSTTQTVSELAIAEFSALKIFPENTVLIAMYGATIGRVAILGIPACVNQAVCALAQPICFEPRYVSYTLQASRDYLLSLASGGGQPNLNAEKIKSHYIPCPSLSKQRAIANYLDHETAKIDTLISAKEHLLDLLTEKRQSLITNVITCGLNPDIPMRDSGVEWIGHIPKHWNIKRIKFLIHGIDTGFSPQCYNFPAQEGEWGVLKTGCVNGGIFNPQENKTLPPEIEIPLEIEVKKDDILMSRASGSTDLIGSVALVENQPNERLLLSDKIFRLRLNTEICDANFFVITMGSLIIRQQILQFVSGAEGLANNITQSDIRELLIPIPPIEEQIKIVSFIKEKISTIDTLSQVALKTINYLQERRTALITAAVTGQIKVAA</sequence>
<dbReference type="PANTHER" id="PTHR30408">
    <property type="entry name" value="TYPE-1 RESTRICTION ENZYME ECOKI SPECIFICITY PROTEIN"/>
    <property type="match status" value="1"/>
</dbReference>
<dbReference type="GO" id="GO:0016787">
    <property type="term" value="F:hydrolase activity"/>
    <property type="evidence" value="ECO:0007669"/>
    <property type="project" value="UniProtKB-KW"/>
</dbReference>
<evidence type="ECO:0000256" key="1">
    <source>
        <dbReference type="ARBA" id="ARBA00010923"/>
    </source>
</evidence>
<evidence type="ECO:0000313" key="5">
    <source>
        <dbReference type="EMBL" id="UUO13797.1"/>
    </source>
</evidence>